<comment type="caution">
    <text evidence="2">The sequence shown here is derived from an EMBL/GenBank/DDBJ whole genome shotgun (WGS) entry which is preliminary data.</text>
</comment>
<reference evidence="2" key="1">
    <citation type="submission" date="2022-08" db="EMBL/GenBank/DDBJ databases">
        <authorList>
            <person name="Kallberg Y."/>
            <person name="Tangrot J."/>
            <person name="Rosling A."/>
        </authorList>
    </citation>
    <scope>NUCLEOTIDE SEQUENCE</scope>
    <source>
        <strain evidence="2">Wild A</strain>
    </source>
</reference>
<dbReference type="GO" id="GO:0006302">
    <property type="term" value="P:double-strand break repair"/>
    <property type="evidence" value="ECO:0007669"/>
    <property type="project" value="UniProtKB-ARBA"/>
</dbReference>
<sequence length="115" mass="12662">MSISSVAKGRVLEEEALKFLRRLEIECVWTGGPGDKGIDIKGVILGIPFVIQCRPVINELEGILIRQRRDTIGVVVGHSRNNFTPSAIETAKTSIYDIILTDKTNLCKDLLDVVA</sequence>
<dbReference type="GO" id="GO:0003677">
    <property type="term" value="F:DNA binding"/>
    <property type="evidence" value="ECO:0007669"/>
    <property type="project" value="InterPro"/>
</dbReference>
<feature type="domain" description="Restriction endonuclease type IV Mrr" evidence="1">
    <location>
        <begin position="9"/>
        <end position="108"/>
    </location>
</feature>
<accession>A0A9W4SU52</accession>
<dbReference type="InterPro" id="IPR007560">
    <property type="entry name" value="Restrct_endonuc_IV_Mrr"/>
</dbReference>
<dbReference type="EMBL" id="CAMKVN010002340">
    <property type="protein sequence ID" value="CAI2180658.1"/>
    <property type="molecule type" value="Genomic_DNA"/>
</dbReference>
<dbReference type="Gene3D" id="3.40.1350.10">
    <property type="match status" value="1"/>
</dbReference>
<evidence type="ECO:0000313" key="3">
    <source>
        <dbReference type="Proteomes" id="UP001153678"/>
    </source>
</evidence>
<keyword evidence="3" id="KW-1185">Reference proteome</keyword>
<proteinExistence type="predicted"/>
<dbReference type="InterPro" id="IPR011856">
    <property type="entry name" value="tRNA_endonuc-like_dom_sf"/>
</dbReference>
<dbReference type="SUPFAM" id="SSF52980">
    <property type="entry name" value="Restriction endonuclease-like"/>
    <property type="match status" value="1"/>
</dbReference>
<dbReference type="Proteomes" id="UP001153678">
    <property type="component" value="Unassembled WGS sequence"/>
</dbReference>
<organism evidence="2 3">
    <name type="scientific">Funneliformis geosporum</name>
    <dbReference type="NCBI Taxonomy" id="1117311"/>
    <lineage>
        <taxon>Eukaryota</taxon>
        <taxon>Fungi</taxon>
        <taxon>Fungi incertae sedis</taxon>
        <taxon>Mucoromycota</taxon>
        <taxon>Glomeromycotina</taxon>
        <taxon>Glomeromycetes</taxon>
        <taxon>Glomerales</taxon>
        <taxon>Glomeraceae</taxon>
        <taxon>Funneliformis</taxon>
    </lineage>
</organism>
<dbReference type="GO" id="GO:0009307">
    <property type="term" value="P:DNA restriction-modification system"/>
    <property type="evidence" value="ECO:0007669"/>
    <property type="project" value="InterPro"/>
</dbReference>
<dbReference type="Pfam" id="PF04471">
    <property type="entry name" value="Mrr_cat"/>
    <property type="match status" value="1"/>
</dbReference>
<dbReference type="OrthoDB" id="2411205at2759"/>
<gene>
    <name evidence="2" type="ORF">FWILDA_LOCUS9692</name>
</gene>
<protein>
    <submittedName>
        <fullName evidence="2">882_t:CDS:1</fullName>
    </submittedName>
</protein>
<dbReference type="GO" id="GO:0004519">
    <property type="term" value="F:endonuclease activity"/>
    <property type="evidence" value="ECO:0007669"/>
    <property type="project" value="InterPro"/>
</dbReference>
<feature type="non-terminal residue" evidence="2">
    <location>
        <position position="115"/>
    </location>
</feature>
<evidence type="ECO:0000259" key="1">
    <source>
        <dbReference type="Pfam" id="PF04471"/>
    </source>
</evidence>
<name>A0A9W4SU52_9GLOM</name>
<dbReference type="InterPro" id="IPR011335">
    <property type="entry name" value="Restrct_endonuc-II-like"/>
</dbReference>
<dbReference type="AlphaFoldDB" id="A0A9W4SU52"/>
<evidence type="ECO:0000313" key="2">
    <source>
        <dbReference type="EMBL" id="CAI2180658.1"/>
    </source>
</evidence>